<evidence type="ECO:0000313" key="3">
    <source>
        <dbReference type="EMBL" id="MFD1225610.1"/>
    </source>
</evidence>
<feature type="domain" description="Plasmid replication protein C C-terminal" evidence="2">
    <location>
        <begin position="314"/>
        <end position="413"/>
    </location>
</feature>
<organism evidence="3 4">
    <name type="scientific">Pseudochrobactrum kiredjianiae</name>
    <dbReference type="NCBI Taxonomy" id="386305"/>
    <lineage>
        <taxon>Bacteria</taxon>
        <taxon>Pseudomonadati</taxon>
        <taxon>Pseudomonadota</taxon>
        <taxon>Alphaproteobacteria</taxon>
        <taxon>Hyphomicrobiales</taxon>
        <taxon>Brucellaceae</taxon>
        <taxon>Pseudochrobactrum</taxon>
    </lineage>
</organism>
<dbReference type="InterPro" id="IPR005090">
    <property type="entry name" value="RepC_N"/>
</dbReference>
<feature type="domain" description="Plasmid replication protein C N-terminal" evidence="1">
    <location>
        <begin position="9"/>
        <end position="177"/>
    </location>
</feature>
<dbReference type="Pfam" id="PF03428">
    <property type="entry name" value="RP-C"/>
    <property type="match status" value="1"/>
</dbReference>
<dbReference type="InterPro" id="IPR021760">
    <property type="entry name" value="RepC_C"/>
</dbReference>
<dbReference type="InterPro" id="IPR047611">
    <property type="entry name" value="RepABC_RepC"/>
</dbReference>
<proteinExistence type="predicted"/>
<dbReference type="Proteomes" id="UP001597263">
    <property type="component" value="Unassembled WGS sequence"/>
</dbReference>
<sequence length="417" mass="46066">MYPNYTAGRKLSADRLNFIQLAETAELGQVSRFKLLDLAIKLPLLGTIRAKEATLLAALIQSATHDQFKDGQKPIVFKSNATLAAELGYARPETISRMLSCLYDAGLITMKDSPNYKRHSTRHVGQNIIDGFGIDLRVLVARYFELAQQVKDMQILRSQHQAAVRSYRAALRQWKNALPCSQHLPAAYLLAQEAHCAKVMRIIGKSAYATTDYLERAAAILHRLTERLFSVKHENIYVFQSKKSCTNAQTVTHIDNTNPYNSDCISKDERSSPNGSQQNLNEAGQASLWALDKSQSETLSHDKLKSAQSLAIDLSLVLKATPFVQDMLPENASWRDFVAITGVMAGICGISKFALARSRNLLSAELIATALAITLQKYADQTVKSPGAYFVGMLNKAENDELRLQNSVFALASAKAA</sequence>
<dbReference type="Pfam" id="PF11800">
    <property type="entry name" value="RP-C_C"/>
    <property type="match status" value="1"/>
</dbReference>
<name>A0ABW3V0Y8_9HYPH</name>
<protein>
    <submittedName>
        <fullName evidence="3">Plasmid replication protein RepC</fullName>
    </submittedName>
</protein>
<dbReference type="EMBL" id="JBHTMA010000001">
    <property type="protein sequence ID" value="MFD1225610.1"/>
    <property type="molecule type" value="Genomic_DNA"/>
</dbReference>
<evidence type="ECO:0000313" key="4">
    <source>
        <dbReference type="Proteomes" id="UP001597263"/>
    </source>
</evidence>
<dbReference type="RefSeq" id="WP_289388727.1">
    <property type="nucleotide sequence ID" value="NZ_JAUCBM010000018.1"/>
</dbReference>
<keyword evidence="4" id="KW-1185">Reference proteome</keyword>
<accession>A0ABW3V0Y8</accession>
<reference evidence="4" key="1">
    <citation type="journal article" date="2019" name="Int. J. Syst. Evol. Microbiol.">
        <title>The Global Catalogue of Microorganisms (GCM) 10K type strain sequencing project: providing services to taxonomists for standard genome sequencing and annotation.</title>
        <authorList>
            <consortium name="The Broad Institute Genomics Platform"/>
            <consortium name="The Broad Institute Genome Sequencing Center for Infectious Disease"/>
            <person name="Wu L."/>
            <person name="Ma J."/>
        </authorList>
    </citation>
    <scope>NUCLEOTIDE SEQUENCE [LARGE SCALE GENOMIC DNA]</scope>
    <source>
        <strain evidence="4">CCUG 49584</strain>
    </source>
</reference>
<dbReference type="NCBIfam" id="NF040974">
    <property type="entry name" value="RepABC_RepC"/>
    <property type="match status" value="1"/>
</dbReference>
<gene>
    <name evidence="3" type="primary">repC</name>
    <name evidence="3" type="ORF">ACFQ35_00200</name>
</gene>
<evidence type="ECO:0000259" key="2">
    <source>
        <dbReference type="Pfam" id="PF11800"/>
    </source>
</evidence>
<comment type="caution">
    <text evidence="3">The sequence shown here is derived from an EMBL/GenBank/DDBJ whole genome shotgun (WGS) entry which is preliminary data.</text>
</comment>
<evidence type="ECO:0000259" key="1">
    <source>
        <dbReference type="Pfam" id="PF03428"/>
    </source>
</evidence>